<proteinExistence type="predicted"/>
<dbReference type="AlphaFoldDB" id="A0A232ELX6"/>
<dbReference type="Proteomes" id="UP000215335">
    <property type="component" value="Unassembled WGS sequence"/>
</dbReference>
<evidence type="ECO:0000313" key="2">
    <source>
        <dbReference type="Proteomes" id="UP000215335"/>
    </source>
</evidence>
<sequence length="169" mass="19310">MENLTEQGEKAKKELSRSEIQFGMLSKNEKARGRRSETGWTLWIMLCQTYPTFIRQVALKKSKESLGLMLKIAEISPNQQHIQKEDKASQTIEASNAVTTRTLNKYKTSKNKGVASKGKKPPGVIVIQIALQAANPRQDPKTHYLRQNGSFYKRKGRLAEHKYSFRKKC</sequence>
<name>A0A232ELX6_9HYME</name>
<organism evidence="1 2">
    <name type="scientific">Trichomalopsis sarcophagae</name>
    <dbReference type="NCBI Taxonomy" id="543379"/>
    <lineage>
        <taxon>Eukaryota</taxon>
        <taxon>Metazoa</taxon>
        <taxon>Ecdysozoa</taxon>
        <taxon>Arthropoda</taxon>
        <taxon>Hexapoda</taxon>
        <taxon>Insecta</taxon>
        <taxon>Pterygota</taxon>
        <taxon>Neoptera</taxon>
        <taxon>Endopterygota</taxon>
        <taxon>Hymenoptera</taxon>
        <taxon>Apocrita</taxon>
        <taxon>Proctotrupomorpha</taxon>
        <taxon>Chalcidoidea</taxon>
        <taxon>Pteromalidae</taxon>
        <taxon>Pteromalinae</taxon>
        <taxon>Trichomalopsis</taxon>
    </lineage>
</organism>
<comment type="caution">
    <text evidence="1">The sequence shown here is derived from an EMBL/GenBank/DDBJ whole genome shotgun (WGS) entry which is preliminary data.</text>
</comment>
<accession>A0A232ELX6</accession>
<evidence type="ECO:0000313" key="1">
    <source>
        <dbReference type="EMBL" id="OXU19312.1"/>
    </source>
</evidence>
<reference evidence="1 2" key="1">
    <citation type="journal article" date="2017" name="Curr. Biol.">
        <title>The Evolution of Venom by Co-option of Single-Copy Genes.</title>
        <authorList>
            <person name="Martinson E.O."/>
            <person name="Mrinalini"/>
            <person name="Kelkar Y.D."/>
            <person name="Chang C.H."/>
            <person name="Werren J.H."/>
        </authorList>
    </citation>
    <scope>NUCLEOTIDE SEQUENCE [LARGE SCALE GENOMIC DNA]</scope>
    <source>
        <strain evidence="1 2">Alberta</strain>
        <tissue evidence="1">Whole body</tissue>
    </source>
</reference>
<gene>
    <name evidence="1" type="ORF">TSAR_015598</name>
</gene>
<keyword evidence="2" id="KW-1185">Reference proteome</keyword>
<dbReference type="EMBL" id="NNAY01003504">
    <property type="protein sequence ID" value="OXU19312.1"/>
    <property type="molecule type" value="Genomic_DNA"/>
</dbReference>
<protein>
    <submittedName>
        <fullName evidence="1">Uncharacterized protein</fullName>
    </submittedName>
</protein>